<dbReference type="RefSeq" id="XP_008045376.1">
    <property type="nucleotide sequence ID" value="XM_008047185.1"/>
</dbReference>
<proteinExistence type="predicted"/>
<dbReference type="OrthoDB" id="2748894at2759"/>
<dbReference type="Proteomes" id="UP000054317">
    <property type="component" value="Unassembled WGS sequence"/>
</dbReference>
<name>R7S807_TRAVS</name>
<evidence type="ECO:0000256" key="1">
    <source>
        <dbReference type="SAM" id="MobiDB-lite"/>
    </source>
</evidence>
<dbReference type="GeneID" id="19417347"/>
<keyword evidence="3" id="KW-1185">Reference proteome</keyword>
<feature type="compositionally biased region" description="Low complexity" evidence="1">
    <location>
        <begin position="86"/>
        <end position="95"/>
    </location>
</feature>
<accession>R7S807</accession>
<organism evidence="2 3">
    <name type="scientific">Trametes versicolor (strain FP-101664)</name>
    <name type="common">White-rot fungus</name>
    <name type="synonym">Coriolus versicolor</name>
    <dbReference type="NCBI Taxonomy" id="717944"/>
    <lineage>
        <taxon>Eukaryota</taxon>
        <taxon>Fungi</taxon>
        <taxon>Dikarya</taxon>
        <taxon>Basidiomycota</taxon>
        <taxon>Agaricomycotina</taxon>
        <taxon>Agaricomycetes</taxon>
        <taxon>Polyporales</taxon>
        <taxon>Polyporaceae</taxon>
        <taxon>Trametes</taxon>
    </lineage>
</organism>
<evidence type="ECO:0000313" key="3">
    <source>
        <dbReference type="Proteomes" id="UP000054317"/>
    </source>
</evidence>
<dbReference type="KEGG" id="tvs:TRAVEDRAFT_54260"/>
<gene>
    <name evidence="2" type="ORF">TRAVEDRAFT_54260</name>
</gene>
<feature type="region of interest" description="Disordered" evidence="1">
    <location>
        <begin position="84"/>
        <end position="122"/>
    </location>
</feature>
<feature type="compositionally biased region" description="Basic and acidic residues" evidence="1">
    <location>
        <begin position="96"/>
        <end position="108"/>
    </location>
</feature>
<reference evidence="3" key="1">
    <citation type="journal article" date="2012" name="Science">
        <title>The Paleozoic origin of enzymatic lignin decomposition reconstructed from 31 fungal genomes.</title>
        <authorList>
            <person name="Floudas D."/>
            <person name="Binder M."/>
            <person name="Riley R."/>
            <person name="Barry K."/>
            <person name="Blanchette R.A."/>
            <person name="Henrissat B."/>
            <person name="Martinez A.T."/>
            <person name="Otillar R."/>
            <person name="Spatafora J.W."/>
            <person name="Yadav J.S."/>
            <person name="Aerts A."/>
            <person name="Benoit I."/>
            <person name="Boyd A."/>
            <person name="Carlson A."/>
            <person name="Copeland A."/>
            <person name="Coutinho P.M."/>
            <person name="de Vries R.P."/>
            <person name="Ferreira P."/>
            <person name="Findley K."/>
            <person name="Foster B."/>
            <person name="Gaskell J."/>
            <person name="Glotzer D."/>
            <person name="Gorecki P."/>
            <person name="Heitman J."/>
            <person name="Hesse C."/>
            <person name="Hori C."/>
            <person name="Igarashi K."/>
            <person name="Jurgens J.A."/>
            <person name="Kallen N."/>
            <person name="Kersten P."/>
            <person name="Kohler A."/>
            <person name="Kuees U."/>
            <person name="Kumar T.K.A."/>
            <person name="Kuo A."/>
            <person name="LaButti K."/>
            <person name="Larrondo L.F."/>
            <person name="Lindquist E."/>
            <person name="Ling A."/>
            <person name="Lombard V."/>
            <person name="Lucas S."/>
            <person name="Lundell T."/>
            <person name="Martin R."/>
            <person name="McLaughlin D.J."/>
            <person name="Morgenstern I."/>
            <person name="Morin E."/>
            <person name="Murat C."/>
            <person name="Nagy L.G."/>
            <person name="Nolan M."/>
            <person name="Ohm R.A."/>
            <person name="Patyshakuliyeva A."/>
            <person name="Rokas A."/>
            <person name="Ruiz-Duenas F.J."/>
            <person name="Sabat G."/>
            <person name="Salamov A."/>
            <person name="Samejima M."/>
            <person name="Schmutz J."/>
            <person name="Slot J.C."/>
            <person name="St John F."/>
            <person name="Stenlid J."/>
            <person name="Sun H."/>
            <person name="Sun S."/>
            <person name="Syed K."/>
            <person name="Tsang A."/>
            <person name="Wiebenga A."/>
            <person name="Young D."/>
            <person name="Pisabarro A."/>
            <person name="Eastwood D.C."/>
            <person name="Martin F."/>
            <person name="Cullen D."/>
            <person name="Grigoriev I.V."/>
            <person name="Hibbett D.S."/>
        </authorList>
    </citation>
    <scope>NUCLEOTIDE SEQUENCE [LARGE SCALE GENOMIC DNA]</scope>
    <source>
        <strain evidence="3">FP-101664</strain>
    </source>
</reference>
<dbReference type="EMBL" id="JH711798">
    <property type="protein sequence ID" value="EIW51835.1"/>
    <property type="molecule type" value="Genomic_DNA"/>
</dbReference>
<protein>
    <submittedName>
        <fullName evidence="2">Uncharacterized protein</fullName>
    </submittedName>
</protein>
<dbReference type="AlphaFoldDB" id="R7S807"/>
<sequence length="193" mass="21371">MNANGVAAAAYDDGSLQRDQCEMLLRTLMGPEESSSPCTRWWVEELLAAAAEEHRCGEEPEVVEDYVAWLSEEHLRELDALEQRAHTQAAAQARAAADRHRGSERPERNSAAGGETGREADKKGEAEVWFEHMEHAMDAWAEVVRAKVDHANGVVRSEEYGRDSDPYADWDGPTGFCSQADFPSGDYFGGVAW</sequence>
<dbReference type="OMA" id="WWVEELL"/>
<evidence type="ECO:0000313" key="2">
    <source>
        <dbReference type="EMBL" id="EIW51835.1"/>
    </source>
</evidence>